<dbReference type="PRINTS" id="PR00370">
    <property type="entry name" value="FMOXYGENASE"/>
</dbReference>
<gene>
    <name evidence="4" type="ORF">LTR24_010187</name>
</gene>
<keyword evidence="3" id="KW-0560">Oxidoreductase</keyword>
<reference evidence="4 5" key="1">
    <citation type="submission" date="2023-08" db="EMBL/GenBank/DDBJ databases">
        <title>Black Yeasts Isolated from many extreme environments.</title>
        <authorList>
            <person name="Coleine C."/>
            <person name="Stajich J.E."/>
            <person name="Selbmann L."/>
        </authorList>
    </citation>
    <scope>NUCLEOTIDE SEQUENCE [LARGE SCALE GENOMIC DNA]</scope>
    <source>
        <strain evidence="4 5">CCFEE 5885</strain>
    </source>
</reference>
<protein>
    <recommendedName>
        <fullName evidence="6">FAD/NAD(P)-binding domain-containing protein</fullName>
    </recommendedName>
</protein>
<evidence type="ECO:0000256" key="1">
    <source>
        <dbReference type="ARBA" id="ARBA00022630"/>
    </source>
</evidence>
<keyword evidence="2" id="KW-0274">FAD</keyword>
<dbReference type="Gene3D" id="3.50.50.60">
    <property type="entry name" value="FAD/NAD(P)-binding domain"/>
    <property type="match status" value="2"/>
</dbReference>
<accession>A0ABR0JWJ1</accession>
<dbReference type="PIRSF" id="PIRSF000332">
    <property type="entry name" value="FMO"/>
    <property type="match status" value="1"/>
</dbReference>
<dbReference type="SUPFAM" id="SSF51905">
    <property type="entry name" value="FAD/NAD(P)-binding domain"/>
    <property type="match status" value="2"/>
</dbReference>
<dbReference type="InterPro" id="IPR050346">
    <property type="entry name" value="FMO-like"/>
</dbReference>
<dbReference type="PANTHER" id="PTHR23023">
    <property type="entry name" value="DIMETHYLANILINE MONOOXYGENASE"/>
    <property type="match status" value="1"/>
</dbReference>
<comment type="caution">
    <text evidence="4">The sequence shown here is derived from an EMBL/GenBank/DDBJ whole genome shotgun (WGS) entry which is preliminary data.</text>
</comment>
<organism evidence="4 5">
    <name type="scientific">Lithohypha guttulata</name>
    <dbReference type="NCBI Taxonomy" id="1690604"/>
    <lineage>
        <taxon>Eukaryota</taxon>
        <taxon>Fungi</taxon>
        <taxon>Dikarya</taxon>
        <taxon>Ascomycota</taxon>
        <taxon>Pezizomycotina</taxon>
        <taxon>Eurotiomycetes</taxon>
        <taxon>Chaetothyriomycetidae</taxon>
        <taxon>Chaetothyriales</taxon>
        <taxon>Trichomeriaceae</taxon>
        <taxon>Lithohypha</taxon>
    </lineage>
</organism>
<evidence type="ECO:0000256" key="2">
    <source>
        <dbReference type="ARBA" id="ARBA00022827"/>
    </source>
</evidence>
<evidence type="ECO:0000313" key="5">
    <source>
        <dbReference type="Proteomes" id="UP001345013"/>
    </source>
</evidence>
<keyword evidence="1" id="KW-0285">Flavoprotein</keyword>
<dbReference type="InterPro" id="IPR036188">
    <property type="entry name" value="FAD/NAD-bd_sf"/>
</dbReference>
<evidence type="ECO:0008006" key="6">
    <source>
        <dbReference type="Google" id="ProtNLM"/>
    </source>
</evidence>
<dbReference type="Pfam" id="PF13738">
    <property type="entry name" value="Pyr_redox_3"/>
    <property type="match status" value="1"/>
</dbReference>
<evidence type="ECO:0000256" key="3">
    <source>
        <dbReference type="ARBA" id="ARBA00023002"/>
    </source>
</evidence>
<proteinExistence type="predicted"/>
<evidence type="ECO:0000313" key="4">
    <source>
        <dbReference type="EMBL" id="KAK5074488.1"/>
    </source>
</evidence>
<keyword evidence="5" id="KW-1185">Reference proteome</keyword>
<sequence>MSTEPPNGGLQEFDLAVIGAGIYGIQAARTYLELHQNDKVTVFEASGDVGGVWSSERVYDAFWTQTPLGILEFSDMPLNGVPKSDTYRDFFPARYVADYLKSYVGSKIYAGRSLAARIRLHSQVETLSKVEEGWVLHVREHRGGDLSSAEFVARKVIDATGLTSTPNVPSIPGQDKYGGQMLHVKDFGRQQDSILRFEEPLRVAVIGGAKSAADVAYACAKAGNQVNWIIRRSGAGPAAFVSAKGSWPYSNANESFYNRFTSHFLVSWFLDESKTWLGRFLYHTNLGQAVIRRVWKAINRKARALANYDRQDGRQNGFYNLKPDTDIFWQNDSTGICQRGDFFDIIAHNVKVHRQDIKCMTGHGLELADGTDVQADSVIFATGWKRSHPKFRLREDEQDLVVSLGLSVPENQKHHLFSSYWNVLWIAAAKNVVARFPILKDRPPHHKEGSASNITPLRLYKGILPINDRSIVFVGQMLLGNNFRCAEVQALYAVSALDGTLPLPSKAQMEVSVAHMVSWDRLRYLSKGQPGNWLYWDLVPYTDNLLDELGLRSHRHNNWWKDMFAPCFASDLTGLIEEYRAKSRKG</sequence>
<name>A0ABR0JWJ1_9EURO</name>
<dbReference type="InterPro" id="IPR000960">
    <property type="entry name" value="Flavin_mOase"/>
</dbReference>
<dbReference type="EMBL" id="JAVRRG010000285">
    <property type="protein sequence ID" value="KAK5074488.1"/>
    <property type="molecule type" value="Genomic_DNA"/>
</dbReference>
<dbReference type="Proteomes" id="UP001345013">
    <property type="component" value="Unassembled WGS sequence"/>
</dbReference>